<feature type="region of interest" description="Disordered" evidence="1">
    <location>
        <begin position="88"/>
        <end position="144"/>
    </location>
</feature>
<dbReference type="Proteomes" id="UP000054771">
    <property type="component" value="Unassembled WGS sequence"/>
</dbReference>
<dbReference type="EMBL" id="CDMC01000001">
    <property type="protein sequence ID" value="CEL01024.1"/>
    <property type="molecule type" value="Genomic_DNA"/>
</dbReference>
<reference evidence="3" key="1">
    <citation type="journal article" date="2016" name="Genome Announc.">
        <title>Draft genome sequences of fungus Aspergillus calidoustus.</title>
        <authorList>
            <person name="Horn F."/>
            <person name="Linde J."/>
            <person name="Mattern D.J."/>
            <person name="Walther G."/>
            <person name="Guthke R."/>
            <person name="Scherlach K."/>
            <person name="Martin K."/>
            <person name="Brakhage A.A."/>
            <person name="Petzke L."/>
            <person name="Valiante V."/>
        </authorList>
    </citation>
    <scope>NUCLEOTIDE SEQUENCE [LARGE SCALE GENOMIC DNA]</scope>
    <source>
        <strain evidence="3">SF006504</strain>
    </source>
</reference>
<feature type="compositionally biased region" description="Low complexity" evidence="1">
    <location>
        <begin position="88"/>
        <end position="131"/>
    </location>
</feature>
<gene>
    <name evidence="2" type="ORF">ASPCAL00616</name>
</gene>
<dbReference type="AlphaFoldDB" id="A0A0U5FNK9"/>
<protein>
    <submittedName>
        <fullName evidence="2">Uncharacterized protein</fullName>
    </submittedName>
</protein>
<evidence type="ECO:0000256" key="1">
    <source>
        <dbReference type="SAM" id="MobiDB-lite"/>
    </source>
</evidence>
<organism evidence="2 3">
    <name type="scientific">Aspergillus calidoustus</name>
    <dbReference type="NCBI Taxonomy" id="454130"/>
    <lineage>
        <taxon>Eukaryota</taxon>
        <taxon>Fungi</taxon>
        <taxon>Dikarya</taxon>
        <taxon>Ascomycota</taxon>
        <taxon>Pezizomycotina</taxon>
        <taxon>Eurotiomycetes</taxon>
        <taxon>Eurotiomycetidae</taxon>
        <taxon>Eurotiales</taxon>
        <taxon>Aspergillaceae</taxon>
        <taxon>Aspergillus</taxon>
        <taxon>Aspergillus subgen. Nidulantes</taxon>
    </lineage>
</organism>
<dbReference type="OMA" id="HNASGHY"/>
<accession>A0A0U5FNK9</accession>
<proteinExistence type="predicted"/>
<evidence type="ECO:0000313" key="3">
    <source>
        <dbReference type="Proteomes" id="UP000054771"/>
    </source>
</evidence>
<sequence>MGRSPLGLLAPHRLHARLLAARSLLPQQLLQKSPPADQRPLLPAPRYHTEQGTITTSTTCSPSTTRTLTGCSVTPTTTTITREATCRPRTTTAAPTTLSTTTKPPTSTISSTTTTNRPPTATTTTGTTTTTPPTPTINHANLPPFPTNTPPDDGGKVLCFRDHNASGHYGNFSAALAGSLTNTLCVEPETADLILSPNDSERIEVSPDGEVQAWVRWAENQSGCNPKRDFLLKDNCVVAMLLIETNCDFWMPEAPGSYGGGFITNAEWGCLEFGIVRDTRD</sequence>
<evidence type="ECO:0000313" key="2">
    <source>
        <dbReference type="EMBL" id="CEL01024.1"/>
    </source>
</evidence>
<name>A0A0U5FNK9_ASPCI</name>
<dbReference type="OrthoDB" id="4509524at2759"/>
<keyword evidence="3" id="KW-1185">Reference proteome</keyword>